<evidence type="ECO:0000313" key="2">
    <source>
        <dbReference type="EMBL" id="ABB37922.1"/>
    </source>
</evidence>
<keyword evidence="2" id="KW-0378">Hydrolase</keyword>
<dbReference type="RefSeq" id="WP_011367149.1">
    <property type="nucleotide sequence ID" value="NC_007519.1"/>
</dbReference>
<dbReference type="InterPro" id="IPR043129">
    <property type="entry name" value="ATPase_NBD"/>
</dbReference>
<dbReference type="GO" id="GO:0002949">
    <property type="term" value="P:tRNA threonylcarbamoyladenosine modification"/>
    <property type="evidence" value="ECO:0007669"/>
    <property type="project" value="InterPro"/>
</dbReference>
<dbReference type="KEGG" id="dde:Dde_1121"/>
<dbReference type="Gene3D" id="3.30.420.40">
    <property type="match status" value="2"/>
</dbReference>
<protein>
    <submittedName>
        <fullName evidence="2">Peptidase M22 glycoprotease</fullName>
    </submittedName>
</protein>
<dbReference type="eggNOG" id="COG1214">
    <property type="taxonomic scope" value="Bacteria"/>
</dbReference>
<keyword evidence="3" id="KW-1185">Reference proteome</keyword>
<gene>
    <name evidence="2" type="ordered locus">Dde_1121</name>
</gene>
<sequence>MKTQRNETSAPQEITLVLNAAEGRLQVAAGNACADGTQQAGLLFSFEMTVPRQGTEILAPAIQDAMKRMRVSMQQIGRIAVVNGPGGFTGLRLALSTALGMARALNVPCAGVSYTAALAADAAAVLHAADCGSPLLWAVLHARRDQVMVQGFRPDNTGTAVPLHPVTTFGVADACSHMAAVTQSCGCKACLFGSGVQRNADAICRHLTAAGISHSLLPARFSHVRPEALLAATADAVWSHEPVEPEYVRGCDAEENLPRMAAARGMQPEKAVEALHRLTTS</sequence>
<name>Q313H4_OLEA2</name>
<dbReference type="EMBL" id="CP000112">
    <property type="protein sequence ID" value="ABB37922.1"/>
    <property type="molecule type" value="Genomic_DNA"/>
</dbReference>
<evidence type="ECO:0000313" key="3">
    <source>
        <dbReference type="Proteomes" id="UP000002710"/>
    </source>
</evidence>
<dbReference type="NCBIfam" id="TIGR03725">
    <property type="entry name" value="T6A_YeaZ"/>
    <property type="match status" value="1"/>
</dbReference>
<dbReference type="GO" id="GO:0008233">
    <property type="term" value="F:peptidase activity"/>
    <property type="evidence" value="ECO:0007669"/>
    <property type="project" value="UniProtKB-KW"/>
</dbReference>
<dbReference type="STRING" id="207559.Dde_1121"/>
<proteinExistence type="predicted"/>
<dbReference type="AlphaFoldDB" id="Q313H4"/>
<dbReference type="InterPro" id="IPR000905">
    <property type="entry name" value="Gcp-like_dom"/>
</dbReference>
<evidence type="ECO:0000259" key="1">
    <source>
        <dbReference type="Pfam" id="PF00814"/>
    </source>
</evidence>
<dbReference type="Pfam" id="PF00814">
    <property type="entry name" value="TsaD"/>
    <property type="match status" value="1"/>
</dbReference>
<dbReference type="InterPro" id="IPR022496">
    <property type="entry name" value="T6A_TsaB"/>
</dbReference>
<feature type="domain" description="Gcp-like" evidence="1">
    <location>
        <begin position="52"/>
        <end position="150"/>
    </location>
</feature>
<dbReference type="HOGENOM" id="CLU_064886_3_0_7"/>
<accession>Q313H4</accession>
<keyword evidence="2" id="KW-0645">Protease</keyword>
<dbReference type="Proteomes" id="UP000002710">
    <property type="component" value="Chromosome"/>
</dbReference>
<dbReference type="GO" id="GO:0006508">
    <property type="term" value="P:proteolysis"/>
    <property type="evidence" value="ECO:0007669"/>
    <property type="project" value="UniProtKB-KW"/>
</dbReference>
<reference evidence="2 3" key="1">
    <citation type="journal article" date="2011" name="J. Bacteriol.">
        <title>Complete genome sequence and updated annotation of Desulfovibrio alaskensis G20.</title>
        <authorList>
            <person name="Hauser L.J."/>
            <person name="Land M.L."/>
            <person name="Brown S.D."/>
            <person name="Larimer F."/>
            <person name="Keller K.L."/>
            <person name="Rapp-Giles B.J."/>
            <person name="Price M.N."/>
            <person name="Lin M."/>
            <person name="Bruce D.C."/>
            <person name="Detter J.C."/>
            <person name="Tapia R."/>
            <person name="Han C.S."/>
            <person name="Goodwin L.A."/>
            <person name="Cheng J.F."/>
            <person name="Pitluck S."/>
            <person name="Copeland A."/>
            <person name="Lucas S."/>
            <person name="Nolan M."/>
            <person name="Lapidus A.L."/>
            <person name="Palumbo A.V."/>
            <person name="Wall J.D."/>
        </authorList>
    </citation>
    <scope>NUCLEOTIDE SEQUENCE [LARGE SCALE GENOMIC DNA]</scope>
    <source>
        <strain evidence="3">ATCC BAA 1058 / DSM 17464 / G20</strain>
    </source>
</reference>
<dbReference type="SUPFAM" id="SSF53067">
    <property type="entry name" value="Actin-like ATPase domain"/>
    <property type="match status" value="1"/>
</dbReference>
<organism evidence="2 3">
    <name type="scientific">Oleidesulfovibrio alaskensis (strain ATCC BAA-1058 / DSM 17464 / G20)</name>
    <name type="common">Desulfovibrio alaskensis</name>
    <dbReference type="NCBI Taxonomy" id="207559"/>
    <lineage>
        <taxon>Bacteria</taxon>
        <taxon>Pseudomonadati</taxon>
        <taxon>Thermodesulfobacteriota</taxon>
        <taxon>Desulfovibrionia</taxon>
        <taxon>Desulfovibrionales</taxon>
        <taxon>Desulfovibrionaceae</taxon>
        <taxon>Oleidesulfovibrio</taxon>
    </lineage>
</organism>